<dbReference type="InterPro" id="IPR017452">
    <property type="entry name" value="GPCR_Rhodpsn_7TM"/>
</dbReference>
<comment type="similarity">
    <text evidence="8">Belongs to the G-protein coupled receptor 1 family.</text>
</comment>
<proteinExistence type="inferred from homology"/>
<evidence type="ECO:0000256" key="10">
    <source>
        <dbReference type="SAM" id="Phobius"/>
    </source>
</evidence>
<evidence type="ECO:0000256" key="1">
    <source>
        <dbReference type="ARBA" id="ARBA00004141"/>
    </source>
</evidence>
<evidence type="ECO:0000313" key="12">
    <source>
        <dbReference type="Ensembl" id="ENSMCSP00000020383.1"/>
    </source>
</evidence>
<evidence type="ECO:0000256" key="4">
    <source>
        <dbReference type="ARBA" id="ARBA00023040"/>
    </source>
</evidence>
<dbReference type="PROSITE" id="PS00237">
    <property type="entry name" value="G_PROTEIN_RECEP_F1_1"/>
    <property type="match status" value="1"/>
</dbReference>
<keyword evidence="4 8" id="KW-0297">G-protein coupled receptor</keyword>
<dbReference type="PROSITE" id="PS50262">
    <property type="entry name" value="G_PROTEIN_RECEP_F1_2"/>
    <property type="match status" value="1"/>
</dbReference>
<keyword evidence="13" id="KW-1185">Reference proteome</keyword>
<feature type="transmembrane region" description="Helical" evidence="10">
    <location>
        <begin position="110"/>
        <end position="131"/>
    </location>
</feature>
<dbReference type="SUPFAM" id="SSF81321">
    <property type="entry name" value="Family A G protein-coupled receptor-like"/>
    <property type="match status" value="1"/>
</dbReference>
<comment type="subcellular location">
    <subcellularLocation>
        <location evidence="1">Membrane</location>
        <topology evidence="1">Multi-pass membrane protein</topology>
    </subcellularLocation>
</comment>
<evidence type="ECO:0000256" key="6">
    <source>
        <dbReference type="ARBA" id="ARBA00023170"/>
    </source>
</evidence>
<keyword evidence="3 10" id="KW-1133">Transmembrane helix</keyword>
<evidence type="ECO:0000256" key="7">
    <source>
        <dbReference type="ARBA" id="ARBA00023224"/>
    </source>
</evidence>
<evidence type="ECO:0000256" key="2">
    <source>
        <dbReference type="ARBA" id="ARBA00022692"/>
    </source>
</evidence>
<feature type="region of interest" description="Disordered" evidence="9">
    <location>
        <begin position="356"/>
        <end position="403"/>
    </location>
</feature>
<name>A0A8C5X9F9_9PASS</name>
<dbReference type="Gene3D" id="1.20.1070.10">
    <property type="entry name" value="Rhodopsin 7-helix transmembrane proteins"/>
    <property type="match status" value="1"/>
</dbReference>
<dbReference type="PANTHER" id="PTHR45695">
    <property type="entry name" value="LEUCOKININ RECEPTOR-RELATED"/>
    <property type="match status" value="1"/>
</dbReference>
<organism evidence="12 13">
    <name type="scientific">Malurus cyaneus samueli</name>
    <dbReference type="NCBI Taxonomy" id="2593467"/>
    <lineage>
        <taxon>Eukaryota</taxon>
        <taxon>Metazoa</taxon>
        <taxon>Chordata</taxon>
        <taxon>Craniata</taxon>
        <taxon>Vertebrata</taxon>
        <taxon>Euteleostomi</taxon>
        <taxon>Archelosauria</taxon>
        <taxon>Archosauria</taxon>
        <taxon>Dinosauria</taxon>
        <taxon>Saurischia</taxon>
        <taxon>Theropoda</taxon>
        <taxon>Coelurosauria</taxon>
        <taxon>Aves</taxon>
        <taxon>Neognathae</taxon>
        <taxon>Neoaves</taxon>
        <taxon>Telluraves</taxon>
        <taxon>Australaves</taxon>
        <taxon>Passeriformes</taxon>
        <taxon>Meliphagoidea</taxon>
        <taxon>Maluridae</taxon>
        <taxon>Malurus</taxon>
    </lineage>
</organism>
<evidence type="ECO:0000256" key="8">
    <source>
        <dbReference type="RuleBase" id="RU000688"/>
    </source>
</evidence>
<feature type="transmembrane region" description="Helical" evidence="10">
    <location>
        <begin position="291"/>
        <end position="314"/>
    </location>
</feature>
<dbReference type="PRINTS" id="PR00237">
    <property type="entry name" value="GPCRRHODOPSN"/>
</dbReference>
<evidence type="ECO:0000256" key="3">
    <source>
        <dbReference type="ARBA" id="ARBA00022989"/>
    </source>
</evidence>
<feature type="transmembrane region" description="Helical" evidence="10">
    <location>
        <begin position="207"/>
        <end position="229"/>
    </location>
</feature>
<feature type="transmembrane region" description="Helical" evidence="10">
    <location>
        <begin position="30"/>
        <end position="52"/>
    </location>
</feature>
<dbReference type="GO" id="GO:0004930">
    <property type="term" value="F:G protein-coupled receptor activity"/>
    <property type="evidence" value="ECO:0007669"/>
    <property type="project" value="UniProtKB-KW"/>
</dbReference>
<feature type="transmembrane region" description="Helical" evidence="10">
    <location>
        <begin position="260"/>
        <end position="276"/>
    </location>
</feature>
<keyword evidence="2 8" id="KW-0812">Transmembrane</keyword>
<feature type="transmembrane region" description="Helical" evidence="10">
    <location>
        <begin position="73"/>
        <end position="98"/>
    </location>
</feature>
<dbReference type="CDD" id="cd14993">
    <property type="entry name" value="7tmA_CCKR-like"/>
    <property type="match status" value="1"/>
</dbReference>
<feature type="transmembrane region" description="Helical" evidence="10">
    <location>
        <begin position="152"/>
        <end position="172"/>
    </location>
</feature>
<reference evidence="12" key="1">
    <citation type="submission" date="2025-08" db="UniProtKB">
        <authorList>
            <consortium name="Ensembl"/>
        </authorList>
    </citation>
    <scope>IDENTIFICATION</scope>
</reference>
<evidence type="ECO:0000256" key="9">
    <source>
        <dbReference type="SAM" id="MobiDB-lite"/>
    </source>
</evidence>
<accession>A0A8C5X9F9</accession>
<keyword evidence="5 10" id="KW-0472">Membrane</keyword>
<dbReference type="InterPro" id="IPR000276">
    <property type="entry name" value="GPCR_Rhodpsn"/>
</dbReference>
<dbReference type="AlphaFoldDB" id="A0A8C5X9F9"/>
<dbReference type="Ensembl" id="ENSMCST00000020900.1">
    <property type="protein sequence ID" value="ENSMCSP00000020383.1"/>
    <property type="gene ID" value="ENSMCSG00000014302.1"/>
</dbReference>
<dbReference type="Pfam" id="PF00001">
    <property type="entry name" value="7tm_1"/>
    <property type="match status" value="1"/>
</dbReference>
<dbReference type="PANTHER" id="PTHR45695:SF36">
    <property type="entry name" value="G-PROTEIN COUPLED RECEPTORS FAMILY 1 PROFILE DOMAIN-CONTAINING PROTEIN"/>
    <property type="match status" value="1"/>
</dbReference>
<keyword evidence="7 8" id="KW-0807">Transducer</keyword>
<feature type="domain" description="G-protein coupled receptors family 1 profile" evidence="11">
    <location>
        <begin position="48"/>
        <end position="277"/>
    </location>
</feature>
<dbReference type="Proteomes" id="UP000694560">
    <property type="component" value="Unplaced"/>
</dbReference>
<reference evidence="12" key="2">
    <citation type="submission" date="2025-09" db="UniProtKB">
        <authorList>
            <consortium name="Ensembl"/>
        </authorList>
    </citation>
    <scope>IDENTIFICATION</scope>
</reference>
<sequence length="403" mass="45350">MSGGGLWNGSQELGWEELEKMLFLFAKEPVTISLTVMYLVSFVVGFVGNIMSIRVLTRKRRSRVSSLSATRSLLINLAVCDLMVVCICMPITVGNLIYKAWVYGDFLCRAVPFIQAVSVSASVLSLTVISVNRYYSVHNPLNARSFFTQKRILSTILVVWVLSSGICMPLIFMNKRDEIGVVEGLPLVFSICREIWPQERLKQAYNFLLFCALYCLPVLFNMVICFLTVRRLWSRSSQLKENSALNRSLPASRLKIRRKVAQMVVALVLLFAISWLPDVTPSPWILQLRPFAQWLGLTNSSLNPICYCFVGNLYRSAKEMKSKYHQRMVSLFNFSLSEGTAHSSVPELLSYRSSVEPVRKGSPSTPSLGRRCQGSRGHKNKCGHLNSCQHPPPNTVSSENTSL</sequence>
<dbReference type="OrthoDB" id="10037617at2759"/>
<protein>
    <recommendedName>
        <fullName evidence="11">G-protein coupled receptors family 1 profile domain-containing protein</fullName>
    </recommendedName>
</protein>
<keyword evidence="6 8" id="KW-0675">Receptor</keyword>
<dbReference type="GO" id="GO:0005886">
    <property type="term" value="C:plasma membrane"/>
    <property type="evidence" value="ECO:0007669"/>
    <property type="project" value="TreeGrafter"/>
</dbReference>
<evidence type="ECO:0000259" key="11">
    <source>
        <dbReference type="PROSITE" id="PS50262"/>
    </source>
</evidence>
<evidence type="ECO:0000256" key="5">
    <source>
        <dbReference type="ARBA" id="ARBA00023136"/>
    </source>
</evidence>
<evidence type="ECO:0000313" key="13">
    <source>
        <dbReference type="Proteomes" id="UP000694560"/>
    </source>
</evidence>